<keyword evidence="2" id="KW-1185">Reference proteome</keyword>
<organism evidence="1 2">
    <name type="scientific">Nonomuraea insulae</name>
    <dbReference type="NCBI Taxonomy" id="1616787"/>
    <lineage>
        <taxon>Bacteria</taxon>
        <taxon>Bacillati</taxon>
        <taxon>Actinomycetota</taxon>
        <taxon>Actinomycetes</taxon>
        <taxon>Streptosporangiales</taxon>
        <taxon>Streptosporangiaceae</taxon>
        <taxon>Nonomuraea</taxon>
    </lineage>
</organism>
<sequence length="106" mass="11122">MTHVLLPVNLLLRRRDEIGVIGTARAEQVRVVFTRLVVALDPDPPPIEPVGDPVAEAVRSIVAAAGAAGGRFAFVVSPWKLAGAVTSGTLLPPVLITVPINTNRSL</sequence>
<accession>A0ABW1CSF0</accession>
<evidence type="ECO:0000313" key="1">
    <source>
        <dbReference type="EMBL" id="MFC5827984.1"/>
    </source>
</evidence>
<proteinExistence type="predicted"/>
<dbReference type="EMBL" id="JBHSPA010000032">
    <property type="protein sequence ID" value="MFC5827984.1"/>
    <property type="molecule type" value="Genomic_DNA"/>
</dbReference>
<dbReference type="Proteomes" id="UP001596058">
    <property type="component" value="Unassembled WGS sequence"/>
</dbReference>
<gene>
    <name evidence="1" type="ORF">ACFPZ3_29320</name>
</gene>
<dbReference type="RefSeq" id="WP_379517492.1">
    <property type="nucleotide sequence ID" value="NZ_JBHSPA010000032.1"/>
</dbReference>
<protein>
    <submittedName>
        <fullName evidence="1">Uncharacterized protein</fullName>
    </submittedName>
</protein>
<reference evidence="2" key="1">
    <citation type="journal article" date="2019" name="Int. J. Syst. Evol. Microbiol.">
        <title>The Global Catalogue of Microorganisms (GCM) 10K type strain sequencing project: providing services to taxonomists for standard genome sequencing and annotation.</title>
        <authorList>
            <consortium name="The Broad Institute Genomics Platform"/>
            <consortium name="The Broad Institute Genome Sequencing Center for Infectious Disease"/>
            <person name="Wu L."/>
            <person name="Ma J."/>
        </authorList>
    </citation>
    <scope>NUCLEOTIDE SEQUENCE [LARGE SCALE GENOMIC DNA]</scope>
    <source>
        <strain evidence="2">CCUG 53903</strain>
    </source>
</reference>
<name>A0ABW1CSF0_9ACTN</name>
<evidence type="ECO:0000313" key="2">
    <source>
        <dbReference type="Proteomes" id="UP001596058"/>
    </source>
</evidence>
<comment type="caution">
    <text evidence="1">The sequence shown here is derived from an EMBL/GenBank/DDBJ whole genome shotgun (WGS) entry which is preliminary data.</text>
</comment>